<evidence type="ECO:0000256" key="2">
    <source>
        <dbReference type="ARBA" id="ARBA00012687"/>
    </source>
</evidence>
<keyword evidence="12" id="KW-1185">Reference proteome</keyword>
<evidence type="ECO:0000256" key="7">
    <source>
        <dbReference type="ARBA" id="ARBA00022679"/>
    </source>
</evidence>
<dbReference type="EC" id="2.4.1.182" evidence="2 10"/>
<gene>
    <name evidence="11" type="primary">lpxB</name>
    <name evidence="11" type="ORF">TD3509T_2059</name>
</gene>
<dbReference type="EMBL" id="OZ038524">
    <property type="protein sequence ID" value="CAL2086463.1"/>
    <property type="molecule type" value="Genomic_DNA"/>
</dbReference>
<proteinExistence type="predicted"/>
<evidence type="ECO:0000313" key="11">
    <source>
        <dbReference type="EMBL" id="CAL2086463.1"/>
    </source>
</evidence>
<dbReference type="Pfam" id="PF02684">
    <property type="entry name" value="LpxB"/>
    <property type="match status" value="1"/>
</dbReference>
<dbReference type="PANTHER" id="PTHR30372">
    <property type="entry name" value="LIPID-A-DISACCHARIDE SYNTHASE"/>
    <property type="match status" value="1"/>
</dbReference>
<evidence type="ECO:0000313" key="12">
    <source>
        <dbReference type="Proteomes" id="UP001497514"/>
    </source>
</evidence>
<dbReference type="SUPFAM" id="SSF53756">
    <property type="entry name" value="UDP-Glycosyltransferase/glycogen phosphorylase"/>
    <property type="match status" value="1"/>
</dbReference>
<evidence type="ECO:0000256" key="5">
    <source>
        <dbReference type="ARBA" id="ARBA00022556"/>
    </source>
</evidence>
<dbReference type="NCBIfam" id="TIGR00215">
    <property type="entry name" value="lpxB"/>
    <property type="match status" value="1"/>
</dbReference>
<sequence>MKYYILVGEASGDLHGANLMKSLLKEDPKADIRFWGGDLMQEVGGTLVKHYKERAFMGFVEVLLNLPKILGMMSFCKKDIASFKPDVLLFIDNSGFNLRIAKWAKQQGFKTNYYISPQVWASRAGRVADIKRDVDAMFVILPFEKEFYQKYDYEVTFVGHPLIDGIEGRKQIDEALFRTTHNLGDKDIIALLPGSRKQEITKMLSVMLSLVDEFSEYQFVIGGAPSQPYEFYKTIIGSKNVKFINNKTYDLLSISNTALVGSGTATLETALFKVPQVVCYKGSNISYQIAKRIITLKYISLVNLIMDKEVVKELIQDDFTKENLSKELQRILQPEHRKELFLAYFDLEEILGGKGASAKTAKLIVNGLKKL</sequence>
<reference evidence="11 12" key="1">
    <citation type="submission" date="2024-05" db="EMBL/GenBank/DDBJ databases">
        <authorList>
            <person name="Duchaud E."/>
        </authorList>
    </citation>
    <scope>NUCLEOTIDE SEQUENCE [LARGE SCALE GENOMIC DNA]</scope>
    <source>
        <strain evidence="11">Ena-SAMPLE-TAB-13-05-2024-13:56:06:370-140309</strain>
    </source>
</reference>
<dbReference type="GO" id="GO:0008915">
    <property type="term" value="F:lipid-A-disaccharide synthase activity"/>
    <property type="evidence" value="ECO:0007669"/>
    <property type="project" value="UniProtKB-EC"/>
</dbReference>
<keyword evidence="4" id="KW-0444">Lipid biosynthesis</keyword>
<evidence type="ECO:0000256" key="1">
    <source>
        <dbReference type="ARBA" id="ARBA00002056"/>
    </source>
</evidence>
<evidence type="ECO:0000256" key="10">
    <source>
        <dbReference type="NCBIfam" id="TIGR00215"/>
    </source>
</evidence>
<keyword evidence="5" id="KW-0441">Lipid A biosynthesis</keyword>
<dbReference type="RefSeq" id="WP_101903138.1">
    <property type="nucleotide sequence ID" value="NZ_JBFKZU010000004.1"/>
</dbReference>
<dbReference type="Proteomes" id="UP001497514">
    <property type="component" value="Chromosome"/>
</dbReference>
<comment type="function">
    <text evidence="1">Condensation of UDP-2,3-diacylglucosamine and 2,3-diacylglucosamine-1-phosphate to form lipid A disaccharide, a precursor of lipid A, a phosphorylated glycolipid that anchors the lipopolysaccharide to the outer membrane of the cell.</text>
</comment>
<comment type="catalytic activity">
    <reaction evidence="9">
        <text>a lipid X + a UDP-2-N,3-O-bis[(3R)-3-hydroxyacyl]-alpha-D-glucosamine = a lipid A disaccharide + UDP + H(+)</text>
        <dbReference type="Rhea" id="RHEA:67828"/>
        <dbReference type="ChEBI" id="CHEBI:15378"/>
        <dbReference type="ChEBI" id="CHEBI:58223"/>
        <dbReference type="ChEBI" id="CHEBI:137748"/>
        <dbReference type="ChEBI" id="CHEBI:176338"/>
        <dbReference type="ChEBI" id="CHEBI:176343"/>
        <dbReference type="EC" id="2.4.1.182"/>
    </reaction>
</comment>
<evidence type="ECO:0000256" key="6">
    <source>
        <dbReference type="ARBA" id="ARBA00022676"/>
    </source>
</evidence>
<evidence type="ECO:0000256" key="4">
    <source>
        <dbReference type="ARBA" id="ARBA00022516"/>
    </source>
</evidence>
<evidence type="ECO:0000256" key="3">
    <source>
        <dbReference type="ARBA" id="ARBA00020902"/>
    </source>
</evidence>
<evidence type="ECO:0000256" key="9">
    <source>
        <dbReference type="ARBA" id="ARBA00048975"/>
    </source>
</evidence>
<name>A0ABP1EMJ8_9FLAO</name>
<keyword evidence="7 11" id="KW-0808">Transferase</keyword>
<evidence type="ECO:0000256" key="8">
    <source>
        <dbReference type="ARBA" id="ARBA00023098"/>
    </source>
</evidence>
<protein>
    <recommendedName>
        <fullName evidence="3 10">Lipid-A-disaccharide synthase</fullName>
        <ecNumber evidence="2 10">2.4.1.182</ecNumber>
    </recommendedName>
</protein>
<dbReference type="InterPro" id="IPR003835">
    <property type="entry name" value="Glyco_trans_19"/>
</dbReference>
<accession>A0ABP1EMJ8</accession>
<dbReference type="PANTHER" id="PTHR30372:SF4">
    <property type="entry name" value="LIPID-A-DISACCHARIDE SYNTHASE, MITOCHONDRIAL-RELATED"/>
    <property type="match status" value="1"/>
</dbReference>
<keyword evidence="8" id="KW-0443">Lipid metabolism</keyword>
<organism evidence="11 12">
    <name type="scientific">Tenacibaculum dicentrarchi</name>
    <dbReference type="NCBI Taxonomy" id="669041"/>
    <lineage>
        <taxon>Bacteria</taxon>
        <taxon>Pseudomonadati</taxon>
        <taxon>Bacteroidota</taxon>
        <taxon>Flavobacteriia</taxon>
        <taxon>Flavobacteriales</taxon>
        <taxon>Flavobacteriaceae</taxon>
        <taxon>Tenacibaculum</taxon>
    </lineage>
</organism>
<keyword evidence="6 11" id="KW-0328">Glycosyltransferase</keyword>